<gene>
    <name evidence="2" type="ORF">B2H94_11900</name>
</gene>
<organism evidence="2 3">
    <name type="scientific">Clostridium sporogenes</name>
    <dbReference type="NCBI Taxonomy" id="1509"/>
    <lineage>
        <taxon>Bacteria</taxon>
        <taxon>Bacillati</taxon>
        <taxon>Bacillota</taxon>
        <taxon>Clostridia</taxon>
        <taxon>Eubacteriales</taxon>
        <taxon>Clostridiaceae</taxon>
        <taxon>Clostridium</taxon>
    </lineage>
</organism>
<proteinExistence type="predicted"/>
<accession>A0ABD6RMP2</accession>
<dbReference type="RefSeq" id="WP_085333663.1">
    <property type="nucleotide sequence ID" value="NZ_MWJJ01000002.1"/>
</dbReference>
<sequence>MNKYSVAISKAKNYSMDEVNSAIDDLLMKLGYDIDNPFSGFIKPGMTVFIKPNWVASRWRKSCNHIDDIYSVITHPSVIEAVADRVAIALQGKGEIIIGDNPSIDANFDELMRLTEIKALEKKYDVDCKVLDLRPSVCKDLKYYGKKDKMCSQLGDPLGEVEVNLGNKSLLASVDPTLFRGVFNEREETIKSHTGSKQLYTYSRSLYEADVYISIPKLKTHQKVGTTLNLKGLVGSITRKNQLVHWRLGSPETGGDEYPNKKSLEIGKKAKVTHRGAWPGNDTIWRMVVDLYQGMLQKERKYFTIIDGIIAGEGQGPFCPNSKNANVLLASDNLLIADIVATRLMGINPLEIKYLNYFIDKMPLKCDDINIYSDMIKINNDNFFNDNDKYLDFKVPQIWEKIKI</sequence>
<evidence type="ECO:0000313" key="2">
    <source>
        <dbReference type="EMBL" id="OSB16884.1"/>
    </source>
</evidence>
<feature type="domain" description="DUF362" evidence="1">
    <location>
        <begin position="48"/>
        <end position="143"/>
    </location>
</feature>
<name>A0ABD6RMP2_CLOSG</name>
<dbReference type="InterPro" id="IPR007160">
    <property type="entry name" value="DUF362"/>
</dbReference>
<protein>
    <recommendedName>
        <fullName evidence="1">DUF362 domain-containing protein</fullName>
    </recommendedName>
</protein>
<dbReference type="Proteomes" id="UP000193911">
    <property type="component" value="Unassembled WGS sequence"/>
</dbReference>
<reference evidence="2 3" key="1">
    <citation type="submission" date="2017-02" db="EMBL/GenBank/DDBJ databases">
        <title>Differentiating clades of botulinum-neurotoxin-producing Clostridia with a simple, multiplex PCR assay.</title>
        <authorList>
            <person name="Williamson C.H.D."/>
            <person name="Vazquez A."/>
            <person name="Hill K."/>
            <person name="Smith T.J."/>
            <person name="Nottingham R."/>
            <person name="Stone N.E."/>
            <person name="Sobek C.J."/>
            <person name="Cocking J.H."/>
            <person name="Fernandez R.A."/>
            <person name="Caballero P.A."/>
            <person name="Leiser O.P."/>
            <person name="Keim P."/>
            <person name="Sahl J.W."/>
        </authorList>
    </citation>
    <scope>NUCLEOTIDE SEQUENCE [LARGE SCALE GENOMIC DNA]</scope>
    <source>
        <strain evidence="2 3">CLS_DGF_0088_06</strain>
    </source>
</reference>
<evidence type="ECO:0000259" key="1">
    <source>
        <dbReference type="Pfam" id="PF04015"/>
    </source>
</evidence>
<evidence type="ECO:0000313" key="3">
    <source>
        <dbReference type="Proteomes" id="UP000193911"/>
    </source>
</evidence>
<comment type="caution">
    <text evidence="2">The sequence shown here is derived from an EMBL/GenBank/DDBJ whole genome shotgun (WGS) entry which is preliminary data.</text>
</comment>
<dbReference type="Pfam" id="PF04015">
    <property type="entry name" value="DUF362"/>
    <property type="match status" value="2"/>
</dbReference>
<dbReference type="EMBL" id="MWJJ01000002">
    <property type="protein sequence ID" value="OSB16884.1"/>
    <property type="molecule type" value="Genomic_DNA"/>
</dbReference>
<dbReference type="AlphaFoldDB" id="A0ABD6RMP2"/>
<feature type="domain" description="DUF362" evidence="1">
    <location>
        <begin position="183"/>
        <end position="342"/>
    </location>
</feature>